<dbReference type="InterPro" id="IPR011008">
    <property type="entry name" value="Dimeric_a/b-barrel"/>
</dbReference>
<accession>A0A9W9VIY2</accession>
<dbReference type="PANTHER" id="PTHR42052">
    <property type="entry name" value="ABM DOMAIN-CONTAINING PROTEIN"/>
    <property type="match status" value="1"/>
</dbReference>
<dbReference type="GeneID" id="81458446"/>
<reference evidence="1" key="1">
    <citation type="submission" date="2022-12" db="EMBL/GenBank/DDBJ databases">
        <authorList>
            <person name="Petersen C."/>
        </authorList>
    </citation>
    <scope>NUCLEOTIDE SEQUENCE</scope>
    <source>
        <strain evidence="1">IBT 3081</strain>
    </source>
</reference>
<dbReference type="PANTHER" id="PTHR42052:SF1">
    <property type="entry name" value="ABM DOMAIN-CONTAINING PROTEIN"/>
    <property type="match status" value="1"/>
</dbReference>
<dbReference type="RefSeq" id="XP_056583398.1">
    <property type="nucleotide sequence ID" value="XM_056719263.1"/>
</dbReference>
<proteinExistence type="predicted"/>
<name>A0A9W9VIY2_9EURO</name>
<dbReference type="Proteomes" id="UP001147752">
    <property type="component" value="Unassembled WGS sequence"/>
</dbReference>
<dbReference type="EMBL" id="JAPZBT010000001">
    <property type="protein sequence ID" value="KAJ5383622.1"/>
    <property type="molecule type" value="Genomic_DNA"/>
</dbReference>
<organism evidence="1 2">
    <name type="scientific">Penicillium concentricum</name>
    <dbReference type="NCBI Taxonomy" id="293559"/>
    <lineage>
        <taxon>Eukaryota</taxon>
        <taxon>Fungi</taxon>
        <taxon>Dikarya</taxon>
        <taxon>Ascomycota</taxon>
        <taxon>Pezizomycotina</taxon>
        <taxon>Eurotiomycetes</taxon>
        <taxon>Eurotiomycetidae</taxon>
        <taxon>Eurotiales</taxon>
        <taxon>Aspergillaceae</taxon>
        <taxon>Penicillium</taxon>
    </lineage>
</organism>
<comment type="caution">
    <text evidence="1">The sequence shown here is derived from an EMBL/GenBank/DDBJ whole genome shotgun (WGS) entry which is preliminary data.</text>
</comment>
<sequence length="204" mass="22917">MPVTELALLRVKSQDSSSAKTTALEAQKALTEYSGYQVTYLRQIEDSESFYLLGGWESIEKHMAGGQWTSSEANQNLHAKLKDSLDVSWMFHLDLDPSTSKIPLEAPVIAITRCFVESSKKDEFDAVFKVGVADLNAATAPFISCGAWRVDKEGEDEEFVLFSGWNQVQDHFDFAGSEVSKEFRKIQALMKGADVKHVRIEKWE</sequence>
<dbReference type="AlphaFoldDB" id="A0A9W9VIY2"/>
<reference evidence="1" key="2">
    <citation type="journal article" date="2023" name="IMA Fungus">
        <title>Comparative genomic study of the Penicillium genus elucidates a diverse pangenome and 15 lateral gene transfer events.</title>
        <authorList>
            <person name="Petersen C."/>
            <person name="Sorensen T."/>
            <person name="Nielsen M.R."/>
            <person name="Sondergaard T.E."/>
            <person name="Sorensen J.L."/>
            <person name="Fitzpatrick D.A."/>
            <person name="Frisvad J.C."/>
            <person name="Nielsen K.L."/>
        </authorList>
    </citation>
    <scope>NUCLEOTIDE SEQUENCE</scope>
    <source>
        <strain evidence="1">IBT 3081</strain>
    </source>
</reference>
<keyword evidence="2" id="KW-1185">Reference proteome</keyword>
<dbReference type="Gene3D" id="3.30.70.100">
    <property type="match status" value="2"/>
</dbReference>
<gene>
    <name evidence="1" type="ORF">N7517_001533</name>
</gene>
<dbReference type="OrthoDB" id="3542212at2759"/>
<evidence type="ECO:0000313" key="1">
    <source>
        <dbReference type="EMBL" id="KAJ5383622.1"/>
    </source>
</evidence>
<evidence type="ECO:0000313" key="2">
    <source>
        <dbReference type="Proteomes" id="UP001147752"/>
    </source>
</evidence>
<protein>
    <submittedName>
        <fullName evidence="1">Dimeric alpha-beta barrel</fullName>
    </submittedName>
</protein>
<dbReference type="SUPFAM" id="SSF54909">
    <property type="entry name" value="Dimeric alpha+beta barrel"/>
    <property type="match status" value="2"/>
</dbReference>